<keyword evidence="3" id="KW-1003">Cell membrane</keyword>
<keyword evidence="6 7" id="KW-0472">Membrane</keyword>
<dbReference type="InterPro" id="IPR000515">
    <property type="entry name" value="MetI-like"/>
</dbReference>
<feature type="transmembrane region" description="Helical" evidence="7">
    <location>
        <begin position="61"/>
        <end position="85"/>
    </location>
</feature>
<feature type="transmembrane region" description="Helical" evidence="7">
    <location>
        <begin position="197"/>
        <end position="215"/>
    </location>
</feature>
<sequence length="226" mass="24717">MEVKAKIEEFLELWGSDLWEATIQTFQMVGISLGFSVLIGLPLGVLLVLTRPDKALSNKYVFAILNTIINIIRSVPFIILLFFILPFTKTIVGTSIGVKGVIVPLVVYTAPYIARLMETALLEVDRGVMEAYEAMGIKTRHIIWHVLVRESRSSIVLGLTIATIGLIGASAMAGLVGGGGLGDLAYRFGHLRYEVDVMYVTVIMLIILVQGLQSAGNRLAARLKKD</sequence>
<proteinExistence type="inferred from homology"/>
<evidence type="ECO:0000256" key="1">
    <source>
        <dbReference type="ARBA" id="ARBA00004651"/>
    </source>
</evidence>
<feature type="transmembrane region" description="Helical" evidence="7">
    <location>
        <begin position="26"/>
        <end position="49"/>
    </location>
</feature>
<gene>
    <name evidence="9" type="ORF">K9V48_21970</name>
</gene>
<comment type="caution">
    <text evidence="9">The sequence shown here is derived from an EMBL/GenBank/DDBJ whole genome shotgun (WGS) entry which is preliminary data.</text>
</comment>
<protein>
    <submittedName>
        <fullName evidence="9">ABC transporter permease</fullName>
    </submittedName>
</protein>
<evidence type="ECO:0000256" key="7">
    <source>
        <dbReference type="RuleBase" id="RU363032"/>
    </source>
</evidence>
<dbReference type="SUPFAM" id="SSF161098">
    <property type="entry name" value="MetI-like"/>
    <property type="match status" value="1"/>
</dbReference>
<accession>A0ABS7UX14</accession>
<comment type="similarity">
    <text evidence="7">Belongs to the binding-protein-dependent transport system permease family.</text>
</comment>
<evidence type="ECO:0000256" key="6">
    <source>
        <dbReference type="ARBA" id="ARBA00023136"/>
    </source>
</evidence>
<evidence type="ECO:0000256" key="2">
    <source>
        <dbReference type="ARBA" id="ARBA00022448"/>
    </source>
</evidence>
<evidence type="ECO:0000259" key="8">
    <source>
        <dbReference type="PROSITE" id="PS50928"/>
    </source>
</evidence>
<reference evidence="9" key="1">
    <citation type="submission" date="2024-05" db="EMBL/GenBank/DDBJ databases">
        <title>Metabacillus sp. nov., isolated from the rhizosphere soil of tomato plants.</title>
        <authorList>
            <person name="Ma R."/>
        </authorList>
    </citation>
    <scope>NUCLEOTIDE SEQUENCE</scope>
    <source>
        <strain evidence="9">DBTR6</strain>
    </source>
</reference>
<comment type="subcellular location">
    <subcellularLocation>
        <location evidence="1 7">Cell membrane</location>
        <topology evidence="1 7">Multi-pass membrane protein</topology>
    </subcellularLocation>
</comment>
<dbReference type="Proteomes" id="UP001165287">
    <property type="component" value="Unassembled WGS sequence"/>
</dbReference>
<keyword evidence="5 7" id="KW-1133">Transmembrane helix</keyword>
<dbReference type="PANTHER" id="PTHR30450">
    <property type="entry name" value="ABC TRANSPORTER PERMEASE"/>
    <property type="match status" value="1"/>
</dbReference>
<keyword evidence="2 7" id="KW-0813">Transport</keyword>
<dbReference type="Gene3D" id="1.10.3720.10">
    <property type="entry name" value="MetI-like"/>
    <property type="match status" value="1"/>
</dbReference>
<dbReference type="InterPro" id="IPR051322">
    <property type="entry name" value="AA_ABC_Transporter_Permease"/>
</dbReference>
<dbReference type="Pfam" id="PF00528">
    <property type="entry name" value="BPD_transp_1"/>
    <property type="match status" value="1"/>
</dbReference>
<dbReference type="InterPro" id="IPR035906">
    <property type="entry name" value="MetI-like_sf"/>
</dbReference>
<dbReference type="PROSITE" id="PS50928">
    <property type="entry name" value="ABC_TM1"/>
    <property type="match status" value="1"/>
</dbReference>
<evidence type="ECO:0000256" key="5">
    <source>
        <dbReference type="ARBA" id="ARBA00022989"/>
    </source>
</evidence>
<evidence type="ECO:0000313" key="10">
    <source>
        <dbReference type="Proteomes" id="UP001165287"/>
    </source>
</evidence>
<keyword evidence="10" id="KW-1185">Reference proteome</keyword>
<name>A0ABS7UX14_9BACI</name>
<feature type="transmembrane region" description="Helical" evidence="7">
    <location>
        <begin position="91"/>
        <end position="114"/>
    </location>
</feature>
<dbReference type="CDD" id="cd06261">
    <property type="entry name" value="TM_PBP2"/>
    <property type="match status" value="1"/>
</dbReference>
<dbReference type="EMBL" id="JAIQUM010000071">
    <property type="protein sequence ID" value="MBZ5752833.1"/>
    <property type="molecule type" value="Genomic_DNA"/>
</dbReference>
<organism evidence="9 10">
    <name type="scientific">Metabacillus rhizolycopersici</name>
    <dbReference type="NCBI Taxonomy" id="2875709"/>
    <lineage>
        <taxon>Bacteria</taxon>
        <taxon>Bacillati</taxon>
        <taxon>Bacillota</taxon>
        <taxon>Bacilli</taxon>
        <taxon>Bacillales</taxon>
        <taxon>Bacillaceae</taxon>
        <taxon>Metabacillus</taxon>
    </lineage>
</organism>
<keyword evidence="4 7" id="KW-0812">Transmembrane</keyword>
<evidence type="ECO:0000256" key="3">
    <source>
        <dbReference type="ARBA" id="ARBA00022475"/>
    </source>
</evidence>
<dbReference type="PANTHER" id="PTHR30450:SF14">
    <property type="entry name" value="TRANSPORTER, PERMEASE PROTEIN, PUTATIVE-RELATED"/>
    <property type="match status" value="1"/>
</dbReference>
<feature type="domain" description="ABC transmembrane type-1" evidence="8">
    <location>
        <begin position="22"/>
        <end position="214"/>
    </location>
</feature>
<evidence type="ECO:0000313" key="9">
    <source>
        <dbReference type="EMBL" id="MBZ5752833.1"/>
    </source>
</evidence>
<evidence type="ECO:0000256" key="4">
    <source>
        <dbReference type="ARBA" id="ARBA00022692"/>
    </source>
</evidence>
<feature type="transmembrane region" description="Helical" evidence="7">
    <location>
        <begin position="155"/>
        <end position="177"/>
    </location>
</feature>